<sequence>MAMSKKDVEARQNAFLDAYLENPILSMKAHAERLGINYRTVYNWKDRNINGFADKLQERLSRKWEEAKQMASE</sequence>
<organism evidence="1">
    <name type="scientific">Siphoviridae sp. ctNEy24</name>
    <dbReference type="NCBI Taxonomy" id="2825466"/>
    <lineage>
        <taxon>Viruses</taxon>
        <taxon>Duplodnaviria</taxon>
        <taxon>Heunggongvirae</taxon>
        <taxon>Uroviricota</taxon>
        <taxon>Caudoviricetes</taxon>
    </lineage>
</organism>
<reference evidence="1" key="1">
    <citation type="journal article" date="2021" name="Proc. Natl. Acad. Sci. U.S.A.">
        <title>A Catalog of Tens of Thousands of Viruses from Human Metagenomes Reveals Hidden Associations with Chronic Diseases.</title>
        <authorList>
            <person name="Tisza M.J."/>
            <person name="Buck C.B."/>
        </authorList>
    </citation>
    <scope>NUCLEOTIDE SEQUENCE</scope>
    <source>
        <strain evidence="1">CtNEy24</strain>
    </source>
</reference>
<dbReference type="EMBL" id="BK015974">
    <property type="protein sequence ID" value="DAF87998.1"/>
    <property type="molecule type" value="Genomic_DNA"/>
</dbReference>
<dbReference type="Pfam" id="PF13384">
    <property type="entry name" value="HTH_23"/>
    <property type="match status" value="1"/>
</dbReference>
<name>A0A8S5U0N7_9CAUD</name>
<accession>A0A8S5U0N7</accession>
<proteinExistence type="predicted"/>
<protein>
    <submittedName>
        <fullName evidence="1">Regulatory protein-modification, helix-turn-helix, transcriptional regulator, DNA</fullName>
    </submittedName>
</protein>
<evidence type="ECO:0000313" key="1">
    <source>
        <dbReference type="EMBL" id="DAF87998.1"/>
    </source>
</evidence>